<evidence type="ECO:0000313" key="15">
    <source>
        <dbReference type="EMBL" id="KAL2046145.1"/>
    </source>
</evidence>
<evidence type="ECO:0000256" key="4">
    <source>
        <dbReference type="ARBA" id="ARBA00022454"/>
    </source>
</evidence>
<keyword evidence="7 13" id="KW-0479">Metal-binding</keyword>
<organism evidence="15 16">
    <name type="scientific">Stereocaulon virgatum</name>
    <dbReference type="NCBI Taxonomy" id="373712"/>
    <lineage>
        <taxon>Eukaryota</taxon>
        <taxon>Fungi</taxon>
        <taxon>Dikarya</taxon>
        <taxon>Ascomycota</taxon>
        <taxon>Pezizomycotina</taxon>
        <taxon>Lecanoromycetes</taxon>
        <taxon>OSLEUM clade</taxon>
        <taxon>Lecanoromycetidae</taxon>
        <taxon>Lecanorales</taxon>
        <taxon>Lecanorineae</taxon>
        <taxon>Stereocaulaceae</taxon>
        <taxon>Stereocaulon</taxon>
    </lineage>
</organism>
<evidence type="ECO:0000256" key="11">
    <source>
        <dbReference type="ARBA" id="ARBA00023242"/>
    </source>
</evidence>
<dbReference type="CDD" id="cd01648">
    <property type="entry name" value="TERT"/>
    <property type="match status" value="1"/>
</dbReference>
<keyword evidence="4 13" id="KW-0158">Chromosome</keyword>
<evidence type="ECO:0000256" key="3">
    <source>
        <dbReference type="ARBA" id="ARBA00016182"/>
    </source>
</evidence>
<comment type="subcellular location">
    <subcellularLocation>
        <location evidence="13">Nucleus</location>
    </subcellularLocation>
    <subcellularLocation>
        <location evidence="13">Chromosome</location>
        <location evidence="13">Telomere</location>
    </subcellularLocation>
</comment>
<name>A0ABR4AK51_9LECA</name>
<dbReference type="InterPro" id="IPR021891">
    <property type="entry name" value="Telomerase_RBD"/>
</dbReference>
<feature type="domain" description="Reverse transcriptase" evidence="14">
    <location>
        <begin position="609"/>
        <end position="945"/>
    </location>
</feature>
<evidence type="ECO:0000313" key="16">
    <source>
        <dbReference type="Proteomes" id="UP001590950"/>
    </source>
</evidence>
<dbReference type="InterPro" id="IPR049139">
    <property type="entry name" value="TERT_C"/>
</dbReference>
<dbReference type="InterPro" id="IPR043502">
    <property type="entry name" value="DNA/RNA_pol_sf"/>
</dbReference>
<dbReference type="Gene3D" id="3.30.70.2630">
    <property type="match status" value="1"/>
</dbReference>
<evidence type="ECO:0000256" key="6">
    <source>
        <dbReference type="ARBA" id="ARBA00022695"/>
    </source>
</evidence>
<dbReference type="Pfam" id="PF12009">
    <property type="entry name" value="Telomerase_RBD"/>
    <property type="match status" value="1"/>
</dbReference>
<dbReference type="Pfam" id="PF00078">
    <property type="entry name" value="RVT_1"/>
    <property type="match status" value="1"/>
</dbReference>
<gene>
    <name evidence="15" type="ORF">N7G274_001592</name>
</gene>
<dbReference type="Gene3D" id="1.10.132.70">
    <property type="match status" value="1"/>
</dbReference>
<keyword evidence="10 13" id="KW-0695">RNA-directed DNA polymerase</keyword>
<dbReference type="InterPro" id="IPR000477">
    <property type="entry name" value="RT_dom"/>
</dbReference>
<dbReference type="EMBL" id="JBEFKJ010000004">
    <property type="protein sequence ID" value="KAL2046145.1"/>
    <property type="molecule type" value="Genomic_DNA"/>
</dbReference>
<dbReference type="Proteomes" id="UP001590950">
    <property type="component" value="Unassembled WGS sequence"/>
</dbReference>
<evidence type="ECO:0000256" key="7">
    <source>
        <dbReference type="ARBA" id="ARBA00022723"/>
    </source>
</evidence>
<dbReference type="SUPFAM" id="SSF56672">
    <property type="entry name" value="DNA/RNA polymerases"/>
    <property type="match status" value="1"/>
</dbReference>
<comment type="function">
    <text evidence="13">Telomerase is a ribonucleoprotein enzyme essential for the replication of chromosome termini in most eukaryotes. It elongates telomeres. It is a reverse transcriptase that adds simple sequence repeats to chromosome ends by copying a template sequence within the RNA component of the enzyme.</text>
</comment>
<keyword evidence="11 13" id="KW-0539">Nucleus</keyword>
<dbReference type="PRINTS" id="PR01365">
    <property type="entry name" value="TELOMERASERT"/>
</dbReference>
<evidence type="ECO:0000256" key="8">
    <source>
        <dbReference type="ARBA" id="ARBA00022842"/>
    </source>
</evidence>
<keyword evidence="9 13" id="KW-0779">Telomere</keyword>
<evidence type="ECO:0000256" key="5">
    <source>
        <dbReference type="ARBA" id="ARBA00022679"/>
    </source>
</evidence>
<protein>
    <recommendedName>
        <fullName evidence="3 13">Telomerase reverse transcriptase</fullName>
        <ecNumber evidence="2 13">2.7.7.49</ecNumber>
    </recommendedName>
    <alternativeName>
        <fullName evidence="13">Telomerase catalytic subunit</fullName>
    </alternativeName>
</protein>
<dbReference type="Pfam" id="PF21399">
    <property type="entry name" value="TERT_C"/>
    <property type="match status" value="1"/>
</dbReference>
<comment type="caution">
    <text evidence="15">The sequence shown here is derived from an EMBL/GenBank/DDBJ whole genome shotgun (WGS) entry which is preliminary data.</text>
</comment>
<evidence type="ECO:0000256" key="13">
    <source>
        <dbReference type="RuleBase" id="RU365061"/>
    </source>
</evidence>
<comment type="catalytic activity">
    <reaction evidence="12 13">
        <text>DNA(n) + a 2'-deoxyribonucleoside 5'-triphosphate = DNA(n+1) + diphosphate</text>
        <dbReference type="Rhea" id="RHEA:22508"/>
        <dbReference type="Rhea" id="RHEA-COMP:17339"/>
        <dbReference type="Rhea" id="RHEA-COMP:17340"/>
        <dbReference type="ChEBI" id="CHEBI:33019"/>
        <dbReference type="ChEBI" id="CHEBI:61560"/>
        <dbReference type="ChEBI" id="CHEBI:173112"/>
        <dbReference type="EC" id="2.7.7.49"/>
    </reaction>
</comment>
<sequence length="1136" mass="129744">MAKKRKRAQSSTSDIENPHKCLKTDAVKAEHVNVKHPTLCLYYDQIFTLRNHILTKMPTASKTRRRRIAAAGDPIFDRTLICIRDVDAGKPNVSLLKDFEAYSQQLSLTAGSSFNEGHSQSDLIDFALWRLFYRTHRQAHKPPHILCHGYQRVRNEGRANQDHCALAGIPGLVSHYPNGNVDTMKDAAWAKILGLLGKEGNEIMLDMVMLCGIFVAVDGGQGNYYQLSGTPLTDLPTLSCSNPLVVSKAAKPLNLSSDNGVKIESSSQSTCKSPATISFVRNRMFYARPALNAKGRVTFGLRHIHVLNRYSNWNDKAHTIHVMKYIFPKQFGLHNVFTSIVDTSETVQPFKDYTLREQEISQIARRAMSKTNASGNGFGVVKQRLPKRLRGKTFNLVRDLQKYHSRCSYHELFKHYCPRRMCTTRDRTEAYTTKSISPGTAPQPEASKPSFFALATPHSNVSAFCRAVLSILIPNDFWGNGDQGQTNKVALMQHVDRFVRLRRFENMSLHVVYQGLKLNNVIWLMPANTSHSAKTASSDMQKRKEIFMEFLYYIFDSLLIPLIRSNFHVTESNVHQNRLYYFRHDVWRSVTEPAMSTLKLSMFEEIKTHRAKKILDARLLGFSQIRLLPKSNGVRPIANLRRRVTKLQNGKVTLGRSINAIMTPVFNALAFEKTRRPALVGSALFSVGDMYPKLKAYVQMHQNKDRRKRRLYFAKADAKSCFDTIPQEKLLRLVECIASEDEYRIARHAEIKVSDTHHYGGARSSKTKPARRFVSTARAATDFPSFEEVLGEDLAKERKNTVFVDGVVQTSQKKRRLLELLQNHVERNIIKIGKKFFRQKAGIPQGSILSSLLCNFFYAQLEKERFGFLDRHESILLRLIDDFLLITTNKEDAKKFLQIMHDGVDDYGIEVNRAKSLANFEVVINGHQVPRLDDGPAFPYCGNMINTRTLEITKDRDRRKATVMADTLTVDLSKTPGKTFYRKALNAFKIQTHKMFLDTNFNSPNTVLSTIYQNFMEAAMKYYRYGKSMDRWSQPHLELLTGTILDLVDLAFILIKNKHKLQVARDYDCAVSKCQIQWLAAKAFHRVLCRKQSKYRGVLAWLDDALRESTIGSSKEAKRLNGIVNKGNAIFKDYKY</sequence>
<keyword evidence="16" id="KW-1185">Reference proteome</keyword>
<dbReference type="SMART" id="SM00975">
    <property type="entry name" value="Telomerase_RBD"/>
    <property type="match status" value="1"/>
</dbReference>
<evidence type="ECO:0000256" key="1">
    <source>
        <dbReference type="ARBA" id="ARBA00008001"/>
    </source>
</evidence>
<evidence type="ECO:0000256" key="2">
    <source>
        <dbReference type="ARBA" id="ARBA00012493"/>
    </source>
</evidence>
<reference evidence="15 16" key="1">
    <citation type="submission" date="2024-09" db="EMBL/GenBank/DDBJ databases">
        <title>Rethinking Asexuality: The Enigmatic Case of Functional Sexual Genes in Lepraria (Stereocaulaceae).</title>
        <authorList>
            <person name="Doellman M."/>
            <person name="Sun Y."/>
            <person name="Barcenas-Pena A."/>
            <person name="Lumbsch H.T."/>
            <person name="Grewe F."/>
        </authorList>
    </citation>
    <scope>NUCLEOTIDE SEQUENCE [LARGE SCALE GENOMIC DNA]</scope>
    <source>
        <strain evidence="15 16">Mercado 3170</strain>
    </source>
</reference>
<keyword evidence="8 13" id="KW-0460">Magnesium</keyword>
<evidence type="ECO:0000259" key="14">
    <source>
        <dbReference type="PROSITE" id="PS50878"/>
    </source>
</evidence>
<dbReference type="PANTHER" id="PTHR12066:SF0">
    <property type="entry name" value="TELOMERASE REVERSE TRANSCRIPTASE"/>
    <property type="match status" value="1"/>
</dbReference>
<evidence type="ECO:0000256" key="10">
    <source>
        <dbReference type="ARBA" id="ARBA00022918"/>
    </source>
</evidence>
<keyword evidence="6 13" id="KW-0548">Nucleotidyltransferase</keyword>
<proteinExistence type="inferred from homology"/>
<comment type="similarity">
    <text evidence="1 13">Belongs to the reverse transcriptase family. Telomerase subfamily.</text>
</comment>
<evidence type="ECO:0000256" key="9">
    <source>
        <dbReference type="ARBA" id="ARBA00022895"/>
    </source>
</evidence>
<dbReference type="InterPro" id="IPR003545">
    <property type="entry name" value="Telomerase_RT"/>
</dbReference>
<evidence type="ECO:0000256" key="12">
    <source>
        <dbReference type="ARBA" id="ARBA00048173"/>
    </source>
</evidence>
<dbReference type="PANTHER" id="PTHR12066">
    <property type="entry name" value="TELOMERASE REVERSE TRANSCRIPTASE"/>
    <property type="match status" value="1"/>
</dbReference>
<accession>A0ABR4AK51</accession>
<keyword evidence="5 13" id="KW-0808">Transferase</keyword>
<dbReference type="Gene3D" id="1.10.357.90">
    <property type="match status" value="1"/>
</dbReference>
<dbReference type="PROSITE" id="PS50878">
    <property type="entry name" value="RT_POL"/>
    <property type="match status" value="1"/>
</dbReference>
<dbReference type="EC" id="2.7.7.49" evidence="2 13"/>